<reference evidence="3" key="1">
    <citation type="journal article" date="2019" name="Int. J. Syst. Evol. Microbiol.">
        <title>The Global Catalogue of Microorganisms (GCM) 10K type strain sequencing project: providing services to taxonomists for standard genome sequencing and annotation.</title>
        <authorList>
            <consortium name="The Broad Institute Genomics Platform"/>
            <consortium name="The Broad Institute Genome Sequencing Center for Infectious Disease"/>
            <person name="Wu L."/>
            <person name="Ma J."/>
        </authorList>
    </citation>
    <scope>NUCLEOTIDE SEQUENCE [LARGE SCALE GENOMIC DNA]</scope>
    <source>
        <strain evidence="3">JCM 18401</strain>
    </source>
</reference>
<feature type="transmembrane region" description="Helical" evidence="1">
    <location>
        <begin position="177"/>
        <end position="194"/>
    </location>
</feature>
<dbReference type="Proteomes" id="UP001499988">
    <property type="component" value="Unassembled WGS sequence"/>
</dbReference>
<feature type="transmembrane region" description="Helical" evidence="1">
    <location>
        <begin position="33"/>
        <end position="52"/>
    </location>
</feature>
<sequence>MHYLIASLLILAVGPVLYHGFRRQPKVRNGITAFIIVALLGLVLFDVLPSLWQQGGAMILPFVLLGLAGPTLAEKAFRPFQGATHNLTLLLGLSGLLLHTLTDGSAVALATHAPDSSMLAIGVVLHRLPAGLAVWWLLRPAFGRLAASIMLAAMMLCTLLGFAFGEHLPHYLADNQMIWLQAFVTGSIVHVLLHRPHEHSHEHHHSHRHTLRLTPGHYLGGAFGLLFLTLLMLSHGHDHAIHTAPDNDHAHQH</sequence>
<comment type="caution">
    <text evidence="2">The sequence shown here is derived from an EMBL/GenBank/DDBJ whole genome shotgun (WGS) entry which is preliminary data.</text>
</comment>
<feature type="transmembrane region" description="Helical" evidence="1">
    <location>
        <begin position="215"/>
        <end position="233"/>
    </location>
</feature>
<accession>A0ABP9EHF0</accession>
<feature type="transmembrane region" description="Helical" evidence="1">
    <location>
        <begin position="89"/>
        <end position="111"/>
    </location>
</feature>
<keyword evidence="1" id="KW-0472">Membrane</keyword>
<gene>
    <name evidence="2" type="ORF">GCM10023333_09980</name>
</gene>
<protein>
    <submittedName>
        <fullName evidence="2">Uncharacterized protein</fullName>
    </submittedName>
</protein>
<evidence type="ECO:0000256" key="1">
    <source>
        <dbReference type="SAM" id="Phobius"/>
    </source>
</evidence>
<dbReference type="RefSeq" id="WP_345334027.1">
    <property type="nucleotide sequence ID" value="NZ_BAABJZ010000013.1"/>
</dbReference>
<feature type="transmembrane region" description="Helical" evidence="1">
    <location>
        <begin position="117"/>
        <end position="138"/>
    </location>
</feature>
<dbReference type="EMBL" id="BAABJZ010000013">
    <property type="protein sequence ID" value="GAA4878428.1"/>
    <property type="molecule type" value="Genomic_DNA"/>
</dbReference>
<keyword evidence="1" id="KW-0812">Transmembrane</keyword>
<keyword evidence="3" id="KW-1185">Reference proteome</keyword>
<evidence type="ECO:0000313" key="2">
    <source>
        <dbReference type="EMBL" id="GAA4878428.1"/>
    </source>
</evidence>
<feature type="transmembrane region" description="Helical" evidence="1">
    <location>
        <begin position="58"/>
        <end position="77"/>
    </location>
</feature>
<organism evidence="2 3">
    <name type="scientific">Ferrimonas pelagia</name>
    <dbReference type="NCBI Taxonomy" id="1177826"/>
    <lineage>
        <taxon>Bacteria</taxon>
        <taxon>Pseudomonadati</taxon>
        <taxon>Pseudomonadota</taxon>
        <taxon>Gammaproteobacteria</taxon>
        <taxon>Alteromonadales</taxon>
        <taxon>Ferrimonadaceae</taxon>
        <taxon>Ferrimonas</taxon>
    </lineage>
</organism>
<keyword evidence="1" id="KW-1133">Transmembrane helix</keyword>
<name>A0ABP9EHF0_9GAMM</name>
<feature type="transmembrane region" description="Helical" evidence="1">
    <location>
        <begin position="6"/>
        <end position="21"/>
    </location>
</feature>
<evidence type="ECO:0000313" key="3">
    <source>
        <dbReference type="Proteomes" id="UP001499988"/>
    </source>
</evidence>
<feature type="transmembrane region" description="Helical" evidence="1">
    <location>
        <begin position="145"/>
        <end position="165"/>
    </location>
</feature>
<proteinExistence type="predicted"/>